<feature type="region of interest" description="Disordered" evidence="1">
    <location>
        <begin position="108"/>
        <end position="146"/>
    </location>
</feature>
<comment type="caution">
    <text evidence="2">The sequence shown here is derived from an EMBL/GenBank/DDBJ whole genome shotgun (WGS) entry which is preliminary data.</text>
</comment>
<keyword evidence="3" id="KW-1185">Reference proteome</keyword>
<gene>
    <name evidence="2" type="ORF">PLEPLA_LOCUS42526</name>
</gene>
<proteinExistence type="predicted"/>
<evidence type="ECO:0000256" key="1">
    <source>
        <dbReference type="SAM" id="MobiDB-lite"/>
    </source>
</evidence>
<dbReference type="EMBL" id="CADEAL010004225">
    <property type="protein sequence ID" value="CAB1454759.1"/>
    <property type="molecule type" value="Genomic_DNA"/>
</dbReference>
<sequence>MMLKGVFLADRHCFIGSRRLFHLRDEALPGLDLLWCFDGWRGTGCSGAGRLQTPLKSDHCLDAAVKEATIKVKFLHRSLCGILDSSSNGVTLPQTCFYSKPTYPNSGNQLTHLSNEPATNEDDSIPAERLSEQSLSIPRRSRGRGLFSPTSACNRWRSSIFFSTAHRPSSTRFSMNSGARGPRLFPVPPGSSGCQVVERRNHLFSGTLGRRGGSVSVLGCRLTHLFKNVI</sequence>
<dbReference type="AlphaFoldDB" id="A0A9N7VQF6"/>
<reference evidence="2" key="1">
    <citation type="submission" date="2020-03" db="EMBL/GenBank/DDBJ databases">
        <authorList>
            <person name="Weist P."/>
        </authorList>
    </citation>
    <scope>NUCLEOTIDE SEQUENCE</scope>
</reference>
<dbReference type="Proteomes" id="UP001153269">
    <property type="component" value="Unassembled WGS sequence"/>
</dbReference>
<name>A0A9N7VQF6_PLEPL</name>
<evidence type="ECO:0000313" key="3">
    <source>
        <dbReference type="Proteomes" id="UP001153269"/>
    </source>
</evidence>
<accession>A0A9N7VQF6</accession>
<evidence type="ECO:0000313" key="2">
    <source>
        <dbReference type="EMBL" id="CAB1454759.1"/>
    </source>
</evidence>
<feature type="compositionally biased region" description="Polar residues" evidence="1">
    <location>
        <begin position="108"/>
        <end position="118"/>
    </location>
</feature>
<protein>
    <submittedName>
        <fullName evidence="2">Uncharacterized protein</fullName>
    </submittedName>
</protein>
<organism evidence="2 3">
    <name type="scientific">Pleuronectes platessa</name>
    <name type="common">European plaice</name>
    <dbReference type="NCBI Taxonomy" id="8262"/>
    <lineage>
        <taxon>Eukaryota</taxon>
        <taxon>Metazoa</taxon>
        <taxon>Chordata</taxon>
        <taxon>Craniata</taxon>
        <taxon>Vertebrata</taxon>
        <taxon>Euteleostomi</taxon>
        <taxon>Actinopterygii</taxon>
        <taxon>Neopterygii</taxon>
        <taxon>Teleostei</taxon>
        <taxon>Neoteleostei</taxon>
        <taxon>Acanthomorphata</taxon>
        <taxon>Carangaria</taxon>
        <taxon>Pleuronectiformes</taxon>
        <taxon>Pleuronectoidei</taxon>
        <taxon>Pleuronectidae</taxon>
        <taxon>Pleuronectes</taxon>
    </lineage>
</organism>